<name>A0ACC0Q0V7_RHOML</name>
<organism evidence="1 2">
    <name type="scientific">Rhododendron molle</name>
    <name type="common">Chinese azalea</name>
    <name type="synonym">Azalea mollis</name>
    <dbReference type="NCBI Taxonomy" id="49168"/>
    <lineage>
        <taxon>Eukaryota</taxon>
        <taxon>Viridiplantae</taxon>
        <taxon>Streptophyta</taxon>
        <taxon>Embryophyta</taxon>
        <taxon>Tracheophyta</taxon>
        <taxon>Spermatophyta</taxon>
        <taxon>Magnoliopsida</taxon>
        <taxon>eudicotyledons</taxon>
        <taxon>Gunneridae</taxon>
        <taxon>Pentapetalae</taxon>
        <taxon>asterids</taxon>
        <taxon>Ericales</taxon>
        <taxon>Ericaceae</taxon>
        <taxon>Ericoideae</taxon>
        <taxon>Rhodoreae</taxon>
        <taxon>Rhododendron</taxon>
    </lineage>
</organism>
<dbReference type="EMBL" id="CM046388">
    <property type="protein sequence ID" value="KAI8571056.1"/>
    <property type="molecule type" value="Genomic_DNA"/>
</dbReference>
<sequence>MRNDFVFNGKRWLAESVSGKGQAELHEFLDANTKASTTKFSNSPTIASSWTRPEVGLIKINVDADVSKGNNMVRTGAIAQ</sequence>
<protein>
    <submittedName>
        <fullName evidence="1">Uncharacterized protein</fullName>
    </submittedName>
</protein>
<comment type="caution">
    <text evidence="1">The sequence shown here is derived from an EMBL/GenBank/DDBJ whole genome shotgun (WGS) entry which is preliminary data.</text>
</comment>
<reference evidence="1" key="1">
    <citation type="submission" date="2022-02" db="EMBL/GenBank/DDBJ databases">
        <title>Plant Genome Project.</title>
        <authorList>
            <person name="Zhang R.-G."/>
        </authorList>
    </citation>
    <scope>NUCLEOTIDE SEQUENCE</scope>
    <source>
        <strain evidence="1">AT1</strain>
    </source>
</reference>
<dbReference type="Proteomes" id="UP001062846">
    <property type="component" value="Chromosome 1"/>
</dbReference>
<gene>
    <name evidence="1" type="ORF">RHMOL_Rhmol01G0087300</name>
</gene>
<accession>A0ACC0Q0V7</accession>
<keyword evidence="2" id="KW-1185">Reference proteome</keyword>
<evidence type="ECO:0000313" key="1">
    <source>
        <dbReference type="EMBL" id="KAI8571056.1"/>
    </source>
</evidence>
<evidence type="ECO:0000313" key="2">
    <source>
        <dbReference type="Proteomes" id="UP001062846"/>
    </source>
</evidence>
<proteinExistence type="predicted"/>